<evidence type="ECO:0000256" key="4">
    <source>
        <dbReference type="ARBA" id="ARBA00023274"/>
    </source>
</evidence>
<gene>
    <name evidence="5" type="primary">rplY</name>
    <name evidence="5" type="synonym">ctc</name>
    <name evidence="9" type="ORF">ACFOSX_04285</name>
</gene>
<dbReference type="EMBL" id="JBHSAT010000004">
    <property type="protein sequence ID" value="MFC3876443.1"/>
    <property type="molecule type" value="Genomic_DNA"/>
</dbReference>
<dbReference type="RefSeq" id="WP_386097356.1">
    <property type="nucleotide sequence ID" value="NZ_JBHSAT010000004.1"/>
</dbReference>
<evidence type="ECO:0000256" key="1">
    <source>
        <dbReference type="ARBA" id="ARBA00022730"/>
    </source>
</evidence>
<comment type="subunit">
    <text evidence="5">Part of the 50S ribosomal subunit; part of the 5S rRNA/L5/L18/L25 subcomplex. Contacts the 5S rRNA. Binds to the 5S rRNA independently of L5 and L18.</text>
</comment>
<evidence type="ECO:0000259" key="8">
    <source>
        <dbReference type="Pfam" id="PF14693"/>
    </source>
</evidence>
<dbReference type="InterPro" id="IPR020930">
    <property type="entry name" value="Ribosomal_uL5_bac-type"/>
</dbReference>
<dbReference type="SUPFAM" id="SSF50715">
    <property type="entry name" value="Ribosomal protein L25-like"/>
    <property type="match status" value="1"/>
</dbReference>
<dbReference type="InterPro" id="IPR011035">
    <property type="entry name" value="Ribosomal_bL25/Gln-tRNA_synth"/>
</dbReference>
<evidence type="ECO:0000259" key="7">
    <source>
        <dbReference type="Pfam" id="PF01386"/>
    </source>
</evidence>
<dbReference type="HAMAP" id="MF_01334">
    <property type="entry name" value="Ribosomal_bL25_CTC"/>
    <property type="match status" value="1"/>
</dbReference>
<comment type="similarity">
    <text evidence="5">Belongs to the bacterial ribosomal protein bL25 family. CTC subfamily.</text>
</comment>
<dbReference type="InterPro" id="IPR001021">
    <property type="entry name" value="Ribosomal_bL25_long"/>
</dbReference>
<sequence>MKSITINGSQRESVGKKSTKALRNAGQVPCVLYGGDKPLHFSAPELAFSKLVYTPDAHTVVIALDNGGTVNAVMQDIQFHPVTDRILHIDFYQIFDDKEITMDIPVKTVGVSKGVLNGGNLRRPYRKLRVKAVPANLPDFIEVDITPLKIGSKLYITELQNDKYKFLHPDNTVVMQVRRSRLAIVDAEDEDEEEEEGAEGTTEASDVPATETDDVAAVKE</sequence>
<feature type="compositionally biased region" description="Acidic residues" evidence="6">
    <location>
        <begin position="186"/>
        <end position="198"/>
    </location>
</feature>
<evidence type="ECO:0000256" key="6">
    <source>
        <dbReference type="SAM" id="MobiDB-lite"/>
    </source>
</evidence>
<dbReference type="GO" id="GO:0005840">
    <property type="term" value="C:ribosome"/>
    <property type="evidence" value="ECO:0007669"/>
    <property type="project" value="UniProtKB-KW"/>
</dbReference>
<feature type="domain" description="Large ribosomal subunit protein bL25 beta" evidence="8">
    <location>
        <begin position="99"/>
        <end position="179"/>
    </location>
</feature>
<evidence type="ECO:0000256" key="2">
    <source>
        <dbReference type="ARBA" id="ARBA00022884"/>
    </source>
</evidence>
<dbReference type="CDD" id="cd00495">
    <property type="entry name" value="Ribosomal_L25_TL5_CTC"/>
    <property type="match status" value="1"/>
</dbReference>
<dbReference type="Pfam" id="PF01386">
    <property type="entry name" value="Ribosomal_L25p"/>
    <property type="match status" value="1"/>
</dbReference>
<keyword evidence="1 5" id="KW-0699">rRNA-binding</keyword>
<keyword evidence="10" id="KW-1185">Reference proteome</keyword>
<comment type="caution">
    <text evidence="9">The sequence shown here is derived from an EMBL/GenBank/DDBJ whole genome shotgun (WGS) entry which is preliminary data.</text>
</comment>
<dbReference type="Pfam" id="PF14693">
    <property type="entry name" value="Ribosomal_TL5_C"/>
    <property type="match status" value="1"/>
</dbReference>
<feature type="domain" description="Large ribosomal subunit protein bL25 L25" evidence="7">
    <location>
        <begin position="6"/>
        <end position="91"/>
    </location>
</feature>
<dbReference type="InterPro" id="IPR020057">
    <property type="entry name" value="Ribosomal_bL25_b-dom"/>
</dbReference>
<dbReference type="Gene3D" id="2.40.240.10">
    <property type="entry name" value="Ribosomal Protein L25, Chain P"/>
    <property type="match status" value="1"/>
</dbReference>
<dbReference type="Proteomes" id="UP001595812">
    <property type="component" value="Unassembled WGS sequence"/>
</dbReference>
<evidence type="ECO:0000256" key="3">
    <source>
        <dbReference type="ARBA" id="ARBA00022980"/>
    </source>
</evidence>
<keyword evidence="3 5" id="KW-0689">Ribosomal protein</keyword>
<keyword evidence="2 5" id="KW-0694">RNA-binding</keyword>
<dbReference type="InterPro" id="IPR029751">
    <property type="entry name" value="Ribosomal_L25_dom"/>
</dbReference>
<comment type="function">
    <text evidence="5">This is one of the proteins that binds to the 5S RNA in the ribosome where it forms part of the central protuberance.</text>
</comment>
<accession>A0ABV8AET8</accession>
<keyword evidence="4 5" id="KW-0687">Ribonucleoprotein</keyword>
<dbReference type="InterPro" id="IPR020056">
    <property type="entry name" value="Rbsml_bL25/Gln-tRNA_synth_N"/>
</dbReference>
<protein>
    <recommendedName>
        <fullName evidence="5">Large ribosomal subunit protein bL25</fullName>
    </recommendedName>
    <alternativeName>
        <fullName evidence="5">General stress protein CTC</fullName>
    </alternativeName>
</protein>
<feature type="region of interest" description="Disordered" evidence="6">
    <location>
        <begin position="184"/>
        <end position="220"/>
    </location>
</feature>
<evidence type="ECO:0000313" key="10">
    <source>
        <dbReference type="Proteomes" id="UP001595812"/>
    </source>
</evidence>
<organism evidence="9 10">
    <name type="scientific">Winogradskyella maritima</name>
    <dbReference type="NCBI Taxonomy" id="1517766"/>
    <lineage>
        <taxon>Bacteria</taxon>
        <taxon>Pseudomonadati</taxon>
        <taxon>Bacteroidota</taxon>
        <taxon>Flavobacteriia</taxon>
        <taxon>Flavobacteriales</taxon>
        <taxon>Flavobacteriaceae</taxon>
        <taxon>Winogradskyella</taxon>
    </lineage>
</organism>
<dbReference type="NCBIfam" id="TIGR00731">
    <property type="entry name" value="bL25_bact_ctc"/>
    <property type="match status" value="1"/>
</dbReference>
<dbReference type="NCBIfam" id="NF004132">
    <property type="entry name" value="PRK05618.2-2"/>
    <property type="match status" value="1"/>
</dbReference>
<reference evidence="10" key="1">
    <citation type="journal article" date="2019" name="Int. J. Syst. Evol. Microbiol.">
        <title>The Global Catalogue of Microorganisms (GCM) 10K type strain sequencing project: providing services to taxonomists for standard genome sequencing and annotation.</title>
        <authorList>
            <consortium name="The Broad Institute Genomics Platform"/>
            <consortium name="The Broad Institute Genome Sequencing Center for Infectious Disease"/>
            <person name="Wu L."/>
            <person name="Ma J."/>
        </authorList>
    </citation>
    <scope>NUCLEOTIDE SEQUENCE [LARGE SCALE GENOMIC DNA]</scope>
    <source>
        <strain evidence="10">CECT 8979</strain>
    </source>
</reference>
<proteinExistence type="inferred from homology"/>
<dbReference type="Gene3D" id="2.170.120.20">
    <property type="entry name" value="Ribosomal protein L25, beta domain"/>
    <property type="match status" value="1"/>
</dbReference>
<dbReference type="InterPro" id="IPR037121">
    <property type="entry name" value="Ribosomal_bL25_C"/>
</dbReference>
<evidence type="ECO:0000256" key="5">
    <source>
        <dbReference type="HAMAP-Rule" id="MF_01334"/>
    </source>
</evidence>
<name>A0ABV8AET8_9FLAO</name>
<evidence type="ECO:0000313" key="9">
    <source>
        <dbReference type="EMBL" id="MFC3876443.1"/>
    </source>
</evidence>
<dbReference type="PANTHER" id="PTHR33284:SF1">
    <property type="entry name" value="RIBOSOMAL PROTEIN L25_GLN-TRNA SYNTHETASE, ANTI-CODON-BINDING DOMAIN-CONTAINING PROTEIN"/>
    <property type="match status" value="1"/>
</dbReference>
<dbReference type="PANTHER" id="PTHR33284">
    <property type="entry name" value="RIBOSOMAL PROTEIN L25/GLN-TRNA SYNTHETASE, ANTI-CODON-BINDING DOMAIN-CONTAINING PROTEIN"/>
    <property type="match status" value="1"/>
</dbReference>